<evidence type="ECO:0000313" key="11">
    <source>
        <dbReference type="Proteomes" id="UP000587608"/>
    </source>
</evidence>
<evidence type="ECO:0000256" key="1">
    <source>
        <dbReference type="ARBA" id="ARBA00004651"/>
    </source>
</evidence>
<dbReference type="PANTHER" id="PTHR30506">
    <property type="entry name" value="INNER MEMBRANE PROTEIN"/>
    <property type="match status" value="1"/>
</dbReference>
<feature type="transmembrane region" description="Helical" evidence="8">
    <location>
        <begin position="186"/>
        <end position="206"/>
    </location>
</feature>
<evidence type="ECO:0000256" key="3">
    <source>
        <dbReference type="ARBA" id="ARBA00022475"/>
    </source>
</evidence>
<dbReference type="Proteomes" id="UP000587608">
    <property type="component" value="Unassembled WGS sequence"/>
</dbReference>
<feature type="compositionally biased region" description="Basic and acidic residues" evidence="7">
    <location>
        <begin position="285"/>
        <end position="300"/>
    </location>
</feature>
<proteinExistence type="inferred from homology"/>
<evidence type="ECO:0000259" key="9">
    <source>
        <dbReference type="Pfam" id="PF03458"/>
    </source>
</evidence>
<reference evidence="10 11" key="1">
    <citation type="submission" date="2020-07" db="EMBL/GenBank/DDBJ databases">
        <title>Differential regulation of undecylprodigiosin biosynthesis in the yeast-scavenging Streptomyces strain MBK6.</title>
        <authorList>
            <person name="Baral B."/>
            <person name="Siitonen V."/>
            <person name="Laughlin M."/>
            <person name="Yamada K."/>
            <person name="Ilomaeki M."/>
            <person name="Metsae-Ketelae M."/>
            <person name="Niemi J."/>
        </authorList>
    </citation>
    <scope>NUCLEOTIDE SEQUENCE [LARGE SCALE GENOMIC DNA]</scope>
    <source>
        <strain evidence="10 11">MBK6</strain>
    </source>
</reference>
<keyword evidence="4 8" id="KW-0812">Transmembrane</keyword>
<feature type="domain" description="Glycine transporter" evidence="9">
    <location>
        <begin position="13"/>
        <end position="84"/>
    </location>
</feature>
<keyword evidence="6 8" id="KW-0472">Membrane</keyword>
<dbReference type="AlphaFoldDB" id="A0A7W2DW51"/>
<sequence length="330" mass="35088">MPINELNGVTQYVMDLVGIFSFALSGAFIAVRRDFDVFGTVILSEAAGLGGGLFRDLVLQVPPAAFTDLGYYFTPVGAAAAVYFGHRLYDDLLVRRSVLFDVPDAGALGLFSVTGTIKALTHGFNVPAAVTLGAASAVGGGVLASVLAMEVPSLLRWDSDLYALPAVAGAGSTAVLHLAGTLNVGTAVGASVFAISLRLLALRYGWRTPRSHFWRDPFSGMRHQPVAEPARPAPPVPLEADTVTLNPFDAHTVTVRRGDLAHGGPLPAHVRDPRIGWGGPMPPHARPDETGPDEAREEPRRCRRGSTRPGRPARVRTCRDTWWRGSRGGG</sequence>
<gene>
    <name evidence="10" type="ORF">H1X69_21550</name>
</gene>
<accession>A0A7W2DW51</accession>
<keyword evidence="3" id="KW-1003">Cell membrane</keyword>
<evidence type="ECO:0000256" key="5">
    <source>
        <dbReference type="ARBA" id="ARBA00022989"/>
    </source>
</evidence>
<feature type="transmembrane region" description="Helical" evidence="8">
    <location>
        <begin position="69"/>
        <end position="86"/>
    </location>
</feature>
<comment type="subcellular location">
    <subcellularLocation>
        <location evidence="1">Cell membrane</location>
        <topology evidence="1">Multi-pass membrane protein</topology>
    </subcellularLocation>
</comment>
<comment type="caution">
    <text evidence="10">The sequence shown here is derived from an EMBL/GenBank/DDBJ whole genome shotgun (WGS) entry which is preliminary data.</text>
</comment>
<feature type="transmembrane region" description="Helical" evidence="8">
    <location>
        <begin position="12"/>
        <end position="30"/>
    </location>
</feature>
<protein>
    <submittedName>
        <fullName evidence="10">Trimeric intracellular cation channel family protein</fullName>
    </submittedName>
</protein>
<dbReference type="GO" id="GO:0005886">
    <property type="term" value="C:plasma membrane"/>
    <property type="evidence" value="ECO:0007669"/>
    <property type="project" value="UniProtKB-SubCell"/>
</dbReference>
<organism evidence="10 11">
    <name type="scientific">Streptomyces griseoaurantiacus</name>
    <dbReference type="NCBI Taxonomy" id="68213"/>
    <lineage>
        <taxon>Bacteria</taxon>
        <taxon>Bacillati</taxon>
        <taxon>Actinomycetota</taxon>
        <taxon>Actinomycetes</taxon>
        <taxon>Kitasatosporales</taxon>
        <taxon>Streptomycetaceae</taxon>
        <taxon>Streptomyces</taxon>
        <taxon>Streptomyces aurantiacus group</taxon>
    </lineage>
</organism>
<feature type="region of interest" description="Disordered" evidence="7">
    <location>
        <begin position="258"/>
        <end position="330"/>
    </location>
</feature>
<dbReference type="PANTHER" id="PTHR30506:SF3">
    <property type="entry name" value="UPF0126 INNER MEMBRANE PROTEIN YADS-RELATED"/>
    <property type="match status" value="1"/>
</dbReference>
<name>A0A7W2DW51_9ACTN</name>
<evidence type="ECO:0000256" key="2">
    <source>
        <dbReference type="ARBA" id="ARBA00008193"/>
    </source>
</evidence>
<feature type="compositionally biased region" description="Basic residues" evidence="7">
    <location>
        <begin position="301"/>
        <end position="316"/>
    </location>
</feature>
<dbReference type="Pfam" id="PF03458">
    <property type="entry name" value="Gly_transporter"/>
    <property type="match status" value="2"/>
</dbReference>
<dbReference type="InterPro" id="IPR005115">
    <property type="entry name" value="Gly_transporter"/>
</dbReference>
<evidence type="ECO:0000256" key="7">
    <source>
        <dbReference type="SAM" id="MobiDB-lite"/>
    </source>
</evidence>
<keyword evidence="5 8" id="KW-1133">Transmembrane helix</keyword>
<dbReference type="EMBL" id="JACERG010000015">
    <property type="protein sequence ID" value="MBA5223992.1"/>
    <property type="molecule type" value="Genomic_DNA"/>
</dbReference>
<dbReference type="RefSeq" id="WP_191853723.1">
    <property type="nucleotide sequence ID" value="NZ_JACERG010000015.1"/>
</dbReference>
<evidence type="ECO:0000313" key="10">
    <source>
        <dbReference type="EMBL" id="MBA5223992.1"/>
    </source>
</evidence>
<feature type="domain" description="Glycine transporter" evidence="9">
    <location>
        <begin position="103"/>
        <end position="177"/>
    </location>
</feature>
<feature type="transmembrane region" description="Helical" evidence="8">
    <location>
        <begin position="126"/>
        <end position="149"/>
    </location>
</feature>
<evidence type="ECO:0000256" key="8">
    <source>
        <dbReference type="SAM" id="Phobius"/>
    </source>
</evidence>
<evidence type="ECO:0000256" key="6">
    <source>
        <dbReference type="ARBA" id="ARBA00023136"/>
    </source>
</evidence>
<evidence type="ECO:0000256" key="4">
    <source>
        <dbReference type="ARBA" id="ARBA00022692"/>
    </source>
</evidence>
<comment type="similarity">
    <text evidence="2">Belongs to the UPF0126 family.</text>
</comment>